<dbReference type="InterPro" id="IPR029016">
    <property type="entry name" value="GAF-like_dom_sf"/>
</dbReference>
<dbReference type="PANTHER" id="PTHR33525:SF3">
    <property type="entry name" value="RIBONUCLEASE Y"/>
    <property type="match status" value="1"/>
</dbReference>
<evidence type="ECO:0000259" key="1">
    <source>
        <dbReference type="PROSITE" id="PS51833"/>
    </source>
</evidence>
<dbReference type="Pfam" id="PF08668">
    <property type="entry name" value="HDOD"/>
    <property type="match status" value="1"/>
</dbReference>
<dbReference type="InterPro" id="IPR013976">
    <property type="entry name" value="HDOD"/>
</dbReference>
<reference evidence="2 3" key="1">
    <citation type="submission" date="2022-07" db="EMBL/GenBank/DDBJ databases">
        <title>Methylomonas rivi sp. nov., Methylomonas rosea sp. nov., Methylomonas aureus sp. nov. and Methylomonas subterranea sp. nov., four novel methanotrophs isolated from a freshwater creek and the deep terrestrial subsurface.</title>
        <authorList>
            <person name="Abin C."/>
            <person name="Sankaranarayanan K."/>
            <person name="Garner C."/>
            <person name="Sindelar R."/>
            <person name="Kotary K."/>
            <person name="Garner R."/>
            <person name="Barclay S."/>
            <person name="Lawson P."/>
            <person name="Krumholz L."/>
        </authorList>
    </citation>
    <scope>NUCLEOTIDE SEQUENCE [LARGE SCALE GENOMIC DNA]</scope>
    <source>
        <strain evidence="2 3">SURF-2</strain>
    </source>
</reference>
<evidence type="ECO:0000313" key="2">
    <source>
        <dbReference type="EMBL" id="MCQ8104267.1"/>
    </source>
</evidence>
<comment type="caution">
    <text evidence="2">The sequence shown here is derived from an EMBL/GenBank/DDBJ whole genome shotgun (WGS) entry which is preliminary data.</text>
</comment>
<feature type="domain" description="HDOD" evidence="1">
    <location>
        <begin position="26"/>
        <end position="221"/>
    </location>
</feature>
<evidence type="ECO:0000313" key="3">
    <source>
        <dbReference type="Proteomes" id="UP001524499"/>
    </source>
</evidence>
<dbReference type="Pfam" id="PF01590">
    <property type="entry name" value="GAF"/>
    <property type="match status" value="1"/>
</dbReference>
<dbReference type="PANTHER" id="PTHR33525">
    <property type="match status" value="1"/>
</dbReference>
<dbReference type="PROSITE" id="PS51833">
    <property type="entry name" value="HDOD"/>
    <property type="match status" value="1"/>
</dbReference>
<gene>
    <name evidence="2" type="ORF">NP590_09130</name>
</gene>
<protein>
    <submittedName>
        <fullName evidence="2">HDOD domain-containing protein</fullName>
    </submittedName>
</protein>
<name>A0ABT1TGP2_9GAMM</name>
<dbReference type="Gene3D" id="3.30.450.40">
    <property type="match status" value="1"/>
</dbReference>
<dbReference type="InterPro" id="IPR052340">
    <property type="entry name" value="RNase_Y/CdgJ"/>
</dbReference>
<sequence>MNAGDLNDKQPQGLDEWVEILRDEEMPIFSNTAQKIYSAMDDKKKGAMELSSIILQDPSLTAKLLKIGNCTYYNPSRQKISTVSRAIVILGMHMIRELTLACSFFESILSPANKERANKEIALAIHAAVQARELAVALGDPSPEEVFVAALLHNVGHVAFWCSNHPKIARVHERLALSGADGEAAEKEVLGFHLQDLGKKLGKSWHLGGLIQEAISHPQSPDTRVRIVCMGARICQALDRGMESDEMAACLETLQKLGGGATEGIKSKIQANTLKAIEIAQQFGAHDASRYISPEREHGTVVVQDEAQFDKKQIRFQVLQDITAHISGNIDLNVLFEMVMEGVYRGVEMDRTIFMLLGPDKKSLNEKIALGWQKQAVNEKIRVNNTDAQGNLLFHALREDDGLWLKPDQHGALYSRQIESRFGRHECFVFPIQVENKPIGLIYCDRGIGHKALTAEDFSATKHFAKQAQIGLTLYRMKHH</sequence>
<dbReference type="EMBL" id="JANIBJ010000014">
    <property type="protein sequence ID" value="MCQ8104267.1"/>
    <property type="molecule type" value="Genomic_DNA"/>
</dbReference>
<proteinExistence type="predicted"/>
<dbReference type="RefSeq" id="WP_256602050.1">
    <property type="nucleotide sequence ID" value="NZ_JANIBJ010000014.1"/>
</dbReference>
<dbReference type="SUPFAM" id="SSF55781">
    <property type="entry name" value="GAF domain-like"/>
    <property type="match status" value="1"/>
</dbReference>
<dbReference type="Proteomes" id="UP001524499">
    <property type="component" value="Unassembled WGS sequence"/>
</dbReference>
<keyword evidence="3" id="KW-1185">Reference proteome</keyword>
<dbReference type="InterPro" id="IPR003018">
    <property type="entry name" value="GAF"/>
</dbReference>
<accession>A0ABT1TGP2</accession>
<dbReference type="Gene3D" id="1.10.3210.10">
    <property type="entry name" value="Hypothetical protein af1432"/>
    <property type="match status" value="1"/>
</dbReference>
<dbReference type="SUPFAM" id="SSF109604">
    <property type="entry name" value="HD-domain/PDEase-like"/>
    <property type="match status" value="1"/>
</dbReference>
<organism evidence="2 3">
    <name type="scientific">Methylomonas subterranea</name>
    <dbReference type="NCBI Taxonomy" id="2952225"/>
    <lineage>
        <taxon>Bacteria</taxon>
        <taxon>Pseudomonadati</taxon>
        <taxon>Pseudomonadota</taxon>
        <taxon>Gammaproteobacteria</taxon>
        <taxon>Methylococcales</taxon>
        <taxon>Methylococcaceae</taxon>
        <taxon>Methylomonas</taxon>
    </lineage>
</organism>